<dbReference type="EMBL" id="KQ973384">
    <property type="protein sequence ID" value="KXZ75553.1"/>
    <property type="molecule type" value="Genomic_DNA"/>
</dbReference>
<dbReference type="PANTHER" id="PTHR23107:SF0">
    <property type="entry name" value="IP09280P"/>
    <property type="match status" value="1"/>
</dbReference>
<dbReference type="STRING" id="7070.A0A139W8F8"/>
<dbReference type="InParanoid" id="A0A139W8F8"/>
<feature type="region of interest" description="Disordered" evidence="8">
    <location>
        <begin position="235"/>
        <end position="259"/>
    </location>
</feature>
<feature type="region of interest" description="Disordered" evidence="8">
    <location>
        <begin position="143"/>
        <end position="162"/>
    </location>
</feature>
<protein>
    <recommendedName>
        <fullName evidence="9">SS18 N-terminal domain-containing protein</fullName>
    </recommendedName>
</protein>
<evidence type="ECO:0000256" key="4">
    <source>
        <dbReference type="ARBA" id="ARBA00023015"/>
    </source>
</evidence>
<keyword evidence="4" id="KW-0805">Transcription regulation</keyword>
<dbReference type="AlphaFoldDB" id="A0A139W8F8"/>
<keyword evidence="7" id="KW-0539">Nucleus</keyword>
<proteinExistence type="inferred from homology"/>
<evidence type="ECO:0000256" key="1">
    <source>
        <dbReference type="ARBA" id="ARBA00004123"/>
    </source>
</evidence>
<dbReference type="GO" id="GO:0005654">
    <property type="term" value="C:nucleoplasm"/>
    <property type="evidence" value="ECO:0007669"/>
    <property type="project" value="UniProtKB-ARBA"/>
</dbReference>
<feature type="domain" description="SS18 N-terminal" evidence="9">
    <location>
        <begin position="12"/>
        <end position="72"/>
    </location>
</feature>
<evidence type="ECO:0000259" key="9">
    <source>
        <dbReference type="Pfam" id="PF05030"/>
    </source>
</evidence>
<keyword evidence="11" id="KW-1185">Reference proteome</keyword>
<keyword evidence="3" id="KW-0677">Repeat</keyword>
<comment type="similarity">
    <text evidence="2">Belongs to the SS18 family.</text>
</comment>
<evidence type="ECO:0000313" key="11">
    <source>
        <dbReference type="Proteomes" id="UP000007266"/>
    </source>
</evidence>
<keyword evidence="5" id="KW-0010">Activator</keyword>
<keyword evidence="6" id="KW-0804">Transcription</keyword>
<accession>A0A139W8F8</accession>
<dbReference type="eggNOG" id="KOG3227">
    <property type="taxonomic scope" value="Eukaryota"/>
</dbReference>
<evidence type="ECO:0000256" key="3">
    <source>
        <dbReference type="ARBA" id="ARBA00022737"/>
    </source>
</evidence>
<feature type="region of interest" description="Disordered" evidence="8">
    <location>
        <begin position="192"/>
        <end position="221"/>
    </location>
</feature>
<evidence type="ECO:0000313" key="10">
    <source>
        <dbReference type="EMBL" id="KXZ75553.1"/>
    </source>
</evidence>
<feature type="compositionally biased region" description="Pro residues" evidence="8">
    <location>
        <begin position="81"/>
        <end position="92"/>
    </location>
</feature>
<evidence type="ECO:0000256" key="5">
    <source>
        <dbReference type="ARBA" id="ARBA00023159"/>
    </source>
</evidence>
<evidence type="ECO:0000256" key="7">
    <source>
        <dbReference type="ARBA" id="ARBA00023242"/>
    </source>
</evidence>
<dbReference type="PANTHER" id="PTHR23107">
    <property type="entry name" value="SYNOVIAL SARCOMA ASSOCIATED SS18 PROTEIN"/>
    <property type="match status" value="1"/>
</dbReference>
<reference evidence="10 11" key="2">
    <citation type="journal article" date="2010" name="Nucleic Acids Res.">
        <title>BeetleBase in 2010: revisions to provide comprehensive genomic information for Tribolium castaneum.</title>
        <authorList>
            <person name="Kim H.S."/>
            <person name="Murphy T."/>
            <person name="Xia J."/>
            <person name="Caragea D."/>
            <person name="Park Y."/>
            <person name="Beeman R.W."/>
            <person name="Lorenzen M.D."/>
            <person name="Butcher S."/>
            <person name="Manak J.R."/>
            <person name="Brown S.J."/>
        </authorList>
    </citation>
    <scope>NUCLEOTIDE SEQUENCE [LARGE SCALE GENOMIC DNA]</scope>
    <source>
        <strain evidence="10 11">Georgia GA2</strain>
    </source>
</reference>
<feature type="compositionally biased region" description="Polar residues" evidence="8">
    <location>
        <begin position="147"/>
        <end position="158"/>
    </location>
</feature>
<dbReference type="InterPro" id="IPR007726">
    <property type="entry name" value="SS18_N"/>
</dbReference>
<gene>
    <name evidence="10" type="primary">AUGUSTUS-3.0.2_31931</name>
    <name evidence="10" type="ORF">TcasGA2_TC031931</name>
</gene>
<dbReference type="Proteomes" id="UP000007266">
    <property type="component" value="Unassembled WGS sequence"/>
</dbReference>
<evidence type="ECO:0000256" key="2">
    <source>
        <dbReference type="ARBA" id="ARBA00007945"/>
    </source>
</evidence>
<reference evidence="10 11" key="1">
    <citation type="journal article" date="2008" name="Nature">
        <title>The genome of the model beetle and pest Tribolium castaneum.</title>
        <authorList>
            <consortium name="Tribolium Genome Sequencing Consortium"/>
            <person name="Richards S."/>
            <person name="Gibbs R.A."/>
            <person name="Weinstock G.M."/>
            <person name="Brown S.J."/>
            <person name="Denell R."/>
            <person name="Beeman R.W."/>
            <person name="Gibbs R."/>
            <person name="Beeman R.W."/>
            <person name="Brown S.J."/>
            <person name="Bucher G."/>
            <person name="Friedrich M."/>
            <person name="Grimmelikhuijzen C.J."/>
            <person name="Klingler M."/>
            <person name="Lorenzen M."/>
            <person name="Richards S."/>
            <person name="Roth S."/>
            <person name="Schroder R."/>
            <person name="Tautz D."/>
            <person name="Zdobnov E.M."/>
            <person name="Muzny D."/>
            <person name="Gibbs R.A."/>
            <person name="Weinstock G.M."/>
            <person name="Attaway T."/>
            <person name="Bell S."/>
            <person name="Buhay C.J."/>
            <person name="Chandrabose M.N."/>
            <person name="Chavez D."/>
            <person name="Clerk-Blankenburg K.P."/>
            <person name="Cree A."/>
            <person name="Dao M."/>
            <person name="Davis C."/>
            <person name="Chacko J."/>
            <person name="Dinh H."/>
            <person name="Dugan-Rocha S."/>
            <person name="Fowler G."/>
            <person name="Garner T.T."/>
            <person name="Garnes J."/>
            <person name="Gnirke A."/>
            <person name="Hawes A."/>
            <person name="Hernandez J."/>
            <person name="Hines S."/>
            <person name="Holder M."/>
            <person name="Hume J."/>
            <person name="Jhangiani S.N."/>
            <person name="Joshi V."/>
            <person name="Khan Z.M."/>
            <person name="Jackson L."/>
            <person name="Kovar C."/>
            <person name="Kowis A."/>
            <person name="Lee S."/>
            <person name="Lewis L.R."/>
            <person name="Margolis J."/>
            <person name="Morgan M."/>
            <person name="Nazareth L.V."/>
            <person name="Nguyen N."/>
            <person name="Okwuonu G."/>
            <person name="Parker D."/>
            <person name="Richards S."/>
            <person name="Ruiz S.J."/>
            <person name="Santibanez J."/>
            <person name="Savard J."/>
            <person name="Scherer S.E."/>
            <person name="Schneider B."/>
            <person name="Sodergren E."/>
            <person name="Tautz D."/>
            <person name="Vattahil S."/>
            <person name="Villasana D."/>
            <person name="White C.S."/>
            <person name="Wright R."/>
            <person name="Park Y."/>
            <person name="Beeman R.W."/>
            <person name="Lord J."/>
            <person name="Oppert B."/>
            <person name="Lorenzen M."/>
            <person name="Brown S."/>
            <person name="Wang L."/>
            <person name="Savard J."/>
            <person name="Tautz D."/>
            <person name="Richards S."/>
            <person name="Weinstock G."/>
            <person name="Gibbs R.A."/>
            <person name="Liu Y."/>
            <person name="Worley K."/>
            <person name="Weinstock G."/>
            <person name="Elsik C.G."/>
            <person name="Reese J.T."/>
            <person name="Elhaik E."/>
            <person name="Landan G."/>
            <person name="Graur D."/>
            <person name="Arensburger P."/>
            <person name="Atkinson P."/>
            <person name="Beeman R.W."/>
            <person name="Beidler J."/>
            <person name="Brown S.J."/>
            <person name="Demuth J.P."/>
            <person name="Drury D.W."/>
            <person name="Du Y.Z."/>
            <person name="Fujiwara H."/>
            <person name="Lorenzen M."/>
            <person name="Maselli V."/>
            <person name="Osanai M."/>
            <person name="Park Y."/>
            <person name="Robertson H.M."/>
            <person name="Tu Z."/>
            <person name="Wang J.J."/>
            <person name="Wang S."/>
            <person name="Richards S."/>
            <person name="Song H."/>
            <person name="Zhang L."/>
            <person name="Sodergren E."/>
            <person name="Werner D."/>
            <person name="Stanke M."/>
            <person name="Morgenstern B."/>
            <person name="Solovyev V."/>
            <person name="Kosarev P."/>
            <person name="Brown G."/>
            <person name="Chen H.C."/>
            <person name="Ermolaeva O."/>
            <person name="Hlavina W."/>
            <person name="Kapustin Y."/>
            <person name="Kiryutin B."/>
            <person name="Kitts P."/>
            <person name="Maglott D."/>
            <person name="Pruitt K."/>
            <person name="Sapojnikov V."/>
            <person name="Souvorov A."/>
            <person name="Mackey A.J."/>
            <person name="Waterhouse R.M."/>
            <person name="Wyder S."/>
            <person name="Zdobnov E.M."/>
            <person name="Zdobnov E.M."/>
            <person name="Wyder S."/>
            <person name="Kriventseva E.V."/>
            <person name="Kadowaki T."/>
            <person name="Bork P."/>
            <person name="Aranda M."/>
            <person name="Bao R."/>
            <person name="Beermann A."/>
            <person name="Berns N."/>
            <person name="Bolognesi R."/>
            <person name="Bonneton F."/>
            <person name="Bopp D."/>
            <person name="Brown S.J."/>
            <person name="Bucher G."/>
            <person name="Butts T."/>
            <person name="Chaumot A."/>
            <person name="Denell R.E."/>
            <person name="Ferrier D.E."/>
            <person name="Friedrich M."/>
            <person name="Gordon C.M."/>
            <person name="Jindra M."/>
            <person name="Klingler M."/>
            <person name="Lan Q."/>
            <person name="Lattorff H.M."/>
            <person name="Laudet V."/>
            <person name="von Levetsow C."/>
            <person name="Liu Z."/>
            <person name="Lutz R."/>
            <person name="Lynch J.A."/>
            <person name="da Fonseca R.N."/>
            <person name="Posnien N."/>
            <person name="Reuter R."/>
            <person name="Roth S."/>
            <person name="Savard J."/>
            <person name="Schinko J.B."/>
            <person name="Schmitt C."/>
            <person name="Schoppmeier M."/>
            <person name="Schroder R."/>
            <person name="Shippy T.D."/>
            <person name="Simonnet F."/>
            <person name="Marques-Souza H."/>
            <person name="Tautz D."/>
            <person name="Tomoyasu Y."/>
            <person name="Trauner J."/>
            <person name="Van der Zee M."/>
            <person name="Vervoort M."/>
            <person name="Wittkopp N."/>
            <person name="Wimmer E.A."/>
            <person name="Yang X."/>
            <person name="Jones A.K."/>
            <person name="Sattelle D.B."/>
            <person name="Ebert P.R."/>
            <person name="Nelson D."/>
            <person name="Scott J.G."/>
            <person name="Beeman R.W."/>
            <person name="Muthukrishnan S."/>
            <person name="Kramer K.J."/>
            <person name="Arakane Y."/>
            <person name="Beeman R.W."/>
            <person name="Zhu Q."/>
            <person name="Hogenkamp D."/>
            <person name="Dixit R."/>
            <person name="Oppert B."/>
            <person name="Jiang H."/>
            <person name="Zou Z."/>
            <person name="Marshall J."/>
            <person name="Elpidina E."/>
            <person name="Vinokurov K."/>
            <person name="Oppert C."/>
            <person name="Zou Z."/>
            <person name="Evans J."/>
            <person name="Lu Z."/>
            <person name="Zhao P."/>
            <person name="Sumathipala N."/>
            <person name="Altincicek B."/>
            <person name="Vilcinskas A."/>
            <person name="Williams M."/>
            <person name="Hultmark D."/>
            <person name="Hetru C."/>
            <person name="Jiang H."/>
            <person name="Grimmelikhuijzen C.J."/>
            <person name="Hauser F."/>
            <person name="Cazzamali G."/>
            <person name="Williamson M."/>
            <person name="Park Y."/>
            <person name="Li B."/>
            <person name="Tanaka Y."/>
            <person name="Predel R."/>
            <person name="Neupert S."/>
            <person name="Schachtner J."/>
            <person name="Verleyen P."/>
            <person name="Raible F."/>
            <person name="Bork P."/>
            <person name="Friedrich M."/>
            <person name="Walden K.K."/>
            <person name="Robertson H.M."/>
            <person name="Angeli S."/>
            <person name="Foret S."/>
            <person name="Bucher G."/>
            <person name="Schuetz S."/>
            <person name="Maleszka R."/>
            <person name="Wimmer E.A."/>
            <person name="Beeman R.W."/>
            <person name="Lorenzen M."/>
            <person name="Tomoyasu Y."/>
            <person name="Miller S.C."/>
            <person name="Grossmann D."/>
            <person name="Bucher G."/>
        </authorList>
    </citation>
    <scope>NUCLEOTIDE SEQUENCE [LARGE SCALE GENOMIC DNA]</scope>
    <source>
        <strain evidence="10 11">Georgia GA2</strain>
    </source>
</reference>
<dbReference type="Pfam" id="PF05030">
    <property type="entry name" value="SSXT"/>
    <property type="match status" value="1"/>
</dbReference>
<comment type="subcellular location">
    <subcellularLocation>
        <location evidence="1">Nucleus</location>
    </subcellularLocation>
</comment>
<evidence type="ECO:0000256" key="8">
    <source>
        <dbReference type="SAM" id="MobiDB-lite"/>
    </source>
</evidence>
<evidence type="ECO:0000256" key="6">
    <source>
        <dbReference type="ARBA" id="ARBA00023163"/>
    </source>
</evidence>
<sequence>MSVGFGQRGGNRPPPNPAQVQKMLDENGHLIQTIQEYQSKGKAPEVVQYQQALHRNLTYLATMADSAQNVQSFLPMLQTQAPPPPHGQPPPTMDQQHMNNFNHQQQPAYRQPPGPQRPAFQPTLTPSEVTNKTNTLANTHLKVTPIPNKTNTPQTNPRSIPHRMLKPITDNHRQRQHTTTTNSRVTARPHLVEPHPNRVQGPTLRQVPRPKPHPGRTLMVAPTPIPRLHRLTHRDTRPSRATPRLHPLANHKRPPPLIPTNQVRLHKITGLVIPSLRPFRLHPIIIKVLRLLRLHPPHHNRINLHIHPILSPRILTQDTHPIPHKGIPLQDRPIIMGMPHNLAIHHSLNMGDNHKGTSIQGLQQHKVHHLRKGSMGTITLPSQTHSRKSLFYVPFFRNQLEVLIVFLRFF</sequence>
<organism evidence="10 11">
    <name type="scientific">Tribolium castaneum</name>
    <name type="common">Red flour beetle</name>
    <dbReference type="NCBI Taxonomy" id="7070"/>
    <lineage>
        <taxon>Eukaryota</taxon>
        <taxon>Metazoa</taxon>
        <taxon>Ecdysozoa</taxon>
        <taxon>Arthropoda</taxon>
        <taxon>Hexapoda</taxon>
        <taxon>Insecta</taxon>
        <taxon>Pterygota</taxon>
        <taxon>Neoptera</taxon>
        <taxon>Endopterygota</taxon>
        <taxon>Coleoptera</taxon>
        <taxon>Polyphaga</taxon>
        <taxon>Cucujiformia</taxon>
        <taxon>Tenebrionidae</taxon>
        <taxon>Tenebrionidae incertae sedis</taxon>
        <taxon>Tribolium</taxon>
    </lineage>
</organism>
<name>A0A139W8F8_TRICA</name>
<feature type="region of interest" description="Disordered" evidence="8">
    <location>
        <begin position="77"/>
        <end position="98"/>
    </location>
</feature>